<keyword evidence="2" id="KW-1185">Reference proteome</keyword>
<dbReference type="STRING" id="121845.A0A1S3DVA4"/>
<evidence type="ECO:0000256" key="1">
    <source>
        <dbReference type="ARBA" id="ARBA00023002"/>
    </source>
</evidence>
<evidence type="ECO:0000313" key="4">
    <source>
        <dbReference type="RefSeq" id="XP_008487646.1"/>
    </source>
</evidence>
<dbReference type="PaxDb" id="121845-A0A1S3DVA4"/>
<dbReference type="KEGG" id="dci:103524410"/>
<accession>A0A1S3DVA4</accession>
<dbReference type="SUPFAM" id="SSF51735">
    <property type="entry name" value="NAD(P)-binding Rossmann-fold domains"/>
    <property type="match status" value="1"/>
</dbReference>
<evidence type="ECO:0000313" key="3">
    <source>
        <dbReference type="RefSeq" id="XP_008487645.1"/>
    </source>
</evidence>
<name>A0A1S3DVA4_DIACI</name>
<dbReference type="PROSITE" id="PS00061">
    <property type="entry name" value="ADH_SHORT"/>
    <property type="match status" value="1"/>
</dbReference>
<dbReference type="AlphaFoldDB" id="A0A1S3DVA4"/>
<dbReference type="GeneID" id="103524410"/>
<dbReference type="InterPro" id="IPR036291">
    <property type="entry name" value="NAD(P)-bd_dom_sf"/>
</dbReference>
<dbReference type="PANTHER" id="PTHR43313:SF36">
    <property type="entry name" value="D-BETA-HYDROXYBUTYRATE DEHYDROGENASE, MITOCHONDRIAL"/>
    <property type="match status" value="1"/>
</dbReference>
<evidence type="ECO:0000313" key="2">
    <source>
        <dbReference type="Proteomes" id="UP000079169"/>
    </source>
</evidence>
<dbReference type="PANTHER" id="PTHR43313">
    <property type="entry name" value="SHORT-CHAIN DEHYDROGENASE/REDUCTASE FAMILY 9C"/>
    <property type="match status" value="1"/>
</dbReference>
<dbReference type="GO" id="GO:0016491">
    <property type="term" value="F:oxidoreductase activity"/>
    <property type="evidence" value="ECO:0007669"/>
    <property type="project" value="UniProtKB-KW"/>
</dbReference>
<protein>
    <submittedName>
        <fullName evidence="3 4">D-beta-hydroxybutyrate dehydrogenase, mitochondrial</fullName>
    </submittedName>
</protein>
<keyword evidence="1" id="KW-0560">Oxidoreductase</keyword>
<sequence length="344" mass="39682">MHQILKSRPLLYSLGSVAVLYLWKKIYGRSKPVVYNKQAVVFITGCDTGLGYTMAIYCKDKLNLNVISTCVSKNSEGARNLERHGITVVELDLANDASIANCFKNTESFVKNNNLQLKIFINNAAIMTFGEFDWKPTDLVMKELNINLIGPMKLTKLFMDLILTHSTRLINICSHCSIETLPGLVPYGMSKSALLAWTNGLRTELNKYKIKVIAVIPGSFYTQTSIMSDPQYYLSMMRQNMANRPQPIQEMYGDYFDTYINYVDSISKYSVSLDKPLCIEDDQIMKNIHGALVDKDPRAFYSCTNEFRYRFYHFFFKFLPISYLKDRLIMHFMQMPQYNTQKVK</sequence>
<proteinExistence type="predicted"/>
<dbReference type="RefSeq" id="XP_008487645.1">
    <property type="nucleotide sequence ID" value="XM_008489423.3"/>
</dbReference>
<dbReference type="InterPro" id="IPR002347">
    <property type="entry name" value="SDR_fam"/>
</dbReference>
<dbReference type="OMA" id="SCCHNLK"/>
<dbReference type="CTD" id="43512"/>
<dbReference type="InterPro" id="IPR020904">
    <property type="entry name" value="Sc_DH/Rdtase_CS"/>
</dbReference>
<dbReference type="Proteomes" id="UP000079169">
    <property type="component" value="Unplaced"/>
</dbReference>
<dbReference type="GO" id="GO:0008202">
    <property type="term" value="P:steroid metabolic process"/>
    <property type="evidence" value="ECO:0007669"/>
    <property type="project" value="TreeGrafter"/>
</dbReference>
<dbReference type="RefSeq" id="XP_008487646.1">
    <property type="nucleotide sequence ID" value="XM_008489424.3"/>
</dbReference>
<dbReference type="Gene3D" id="3.40.50.720">
    <property type="entry name" value="NAD(P)-binding Rossmann-like Domain"/>
    <property type="match status" value="1"/>
</dbReference>
<reference evidence="3 4" key="1">
    <citation type="submission" date="2023-09" db="UniProtKB">
        <authorList>
            <consortium name="RefSeq"/>
        </authorList>
    </citation>
    <scope>IDENTIFICATION</scope>
</reference>
<organism evidence="3">
    <name type="scientific">Diaphorina citri</name>
    <name type="common">Asian citrus psyllid</name>
    <dbReference type="NCBI Taxonomy" id="121845"/>
    <lineage>
        <taxon>Eukaryota</taxon>
        <taxon>Metazoa</taxon>
        <taxon>Ecdysozoa</taxon>
        <taxon>Arthropoda</taxon>
        <taxon>Hexapoda</taxon>
        <taxon>Insecta</taxon>
        <taxon>Pterygota</taxon>
        <taxon>Neoptera</taxon>
        <taxon>Paraneoptera</taxon>
        <taxon>Hemiptera</taxon>
        <taxon>Sternorrhyncha</taxon>
        <taxon>Psylloidea</taxon>
        <taxon>Psyllidae</taxon>
        <taxon>Diaphorininae</taxon>
        <taxon>Diaphorina</taxon>
    </lineage>
</organism>
<dbReference type="Pfam" id="PF00106">
    <property type="entry name" value="adh_short"/>
    <property type="match status" value="1"/>
</dbReference>
<gene>
    <name evidence="3 4" type="primary">LOC103524410</name>
</gene>
<dbReference type="PRINTS" id="PR00081">
    <property type="entry name" value="GDHRDH"/>
</dbReference>